<dbReference type="InterPro" id="IPR019775">
    <property type="entry name" value="WD40_repeat_CS"/>
</dbReference>
<keyword evidence="3 7" id="KW-0853">WD repeat</keyword>
<evidence type="ECO:0000259" key="9">
    <source>
        <dbReference type="Pfam" id="PF19834"/>
    </source>
</evidence>
<proteinExistence type="inferred from homology"/>
<dbReference type="PANTHER" id="PTHR14344:SF3">
    <property type="entry name" value="WD REPEAT-CONTAINING PROTEIN 6"/>
    <property type="match status" value="1"/>
</dbReference>
<evidence type="ECO:0000256" key="8">
    <source>
        <dbReference type="SAM" id="MobiDB-lite"/>
    </source>
</evidence>
<dbReference type="GO" id="GO:0030488">
    <property type="term" value="P:tRNA methylation"/>
    <property type="evidence" value="ECO:0007669"/>
    <property type="project" value="TreeGrafter"/>
</dbReference>
<dbReference type="Pfam" id="PF00400">
    <property type="entry name" value="WD40"/>
    <property type="match status" value="3"/>
</dbReference>
<dbReference type="Proteomes" id="UP000664203">
    <property type="component" value="Unassembled WGS sequence"/>
</dbReference>
<feature type="compositionally biased region" description="Basic and acidic residues" evidence="8">
    <location>
        <begin position="269"/>
        <end position="283"/>
    </location>
</feature>
<dbReference type="GO" id="GO:0005737">
    <property type="term" value="C:cytoplasm"/>
    <property type="evidence" value="ECO:0007669"/>
    <property type="project" value="UniProtKB-SubCell"/>
</dbReference>
<name>A0A8H3EM37_9LECA</name>
<keyword evidence="2" id="KW-0963">Cytoplasm</keyword>
<evidence type="ECO:0000256" key="2">
    <source>
        <dbReference type="ARBA" id="ARBA00022490"/>
    </source>
</evidence>
<comment type="caution">
    <text evidence="10">The sequence shown here is derived from an EMBL/GenBank/DDBJ whole genome shotgun (WGS) entry which is preliminary data.</text>
</comment>
<feature type="domain" description="DUF6314" evidence="9">
    <location>
        <begin position="454"/>
        <end position="615"/>
    </location>
</feature>
<comment type="similarity">
    <text evidence="6">Belongs to the WD repeat WDR6 family.</text>
</comment>
<dbReference type="InterPro" id="IPR036322">
    <property type="entry name" value="WD40_repeat_dom_sf"/>
</dbReference>
<dbReference type="SUPFAM" id="SSF50978">
    <property type="entry name" value="WD40 repeat-like"/>
    <property type="match status" value="3"/>
</dbReference>
<accession>A0A8H3EM37</accession>
<dbReference type="InterPro" id="IPR015943">
    <property type="entry name" value="WD40/YVTN_repeat-like_dom_sf"/>
</dbReference>
<feature type="repeat" description="WD" evidence="7">
    <location>
        <begin position="225"/>
        <end position="272"/>
    </location>
</feature>
<dbReference type="InterPro" id="IPR045632">
    <property type="entry name" value="DUF6314"/>
</dbReference>
<comment type="subcellular location">
    <subcellularLocation>
        <location evidence="1">Cytoplasm</location>
    </subcellularLocation>
</comment>
<keyword evidence="11" id="KW-1185">Reference proteome</keyword>
<feature type="region of interest" description="Disordered" evidence="8">
    <location>
        <begin position="269"/>
        <end position="288"/>
    </location>
</feature>
<keyword evidence="5" id="KW-0677">Repeat</keyword>
<dbReference type="PANTHER" id="PTHR14344">
    <property type="entry name" value="WD REPEAT PROTEIN"/>
    <property type="match status" value="1"/>
</dbReference>
<dbReference type="PROSITE" id="PS00678">
    <property type="entry name" value="WD_REPEATS_1"/>
    <property type="match status" value="1"/>
</dbReference>
<reference evidence="10" key="1">
    <citation type="submission" date="2021-03" db="EMBL/GenBank/DDBJ databases">
        <authorList>
            <person name="Tagirdzhanova G."/>
        </authorList>
    </citation>
    <scope>NUCLEOTIDE SEQUENCE</scope>
</reference>
<evidence type="ECO:0000256" key="7">
    <source>
        <dbReference type="PROSITE-ProRule" id="PRU00221"/>
    </source>
</evidence>
<evidence type="ECO:0000256" key="3">
    <source>
        <dbReference type="ARBA" id="ARBA00022574"/>
    </source>
</evidence>
<evidence type="ECO:0000256" key="6">
    <source>
        <dbReference type="ARBA" id="ARBA00038255"/>
    </source>
</evidence>
<dbReference type="Pfam" id="PF19834">
    <property type="entry name" value="DUF6314"/>
    <property type="match status" value="1"/>
</dbReference>
<protein>
    <recommendedName>
        <fullName evidence="9">DUF6314 domain-containing protein</fullName>
    </recommendedName>
</protein>
<sequence length="1407" mass="154930">MAGSIMPQLGTALNPINALAFLGLGTSEPYLLAGEGQFLKVFDDERKYLIPPERMFDSQAIHGIACKSTPQGAGNSGTLLIWGGRSICLVSIDADFDVNGGPLIKFRRHMPEVLWDDWILDGCFRPIHVFDSGSGNYTVEAILVTAHNAILSLKVVTEMVETRGNHWLSRIASGPSSILYSAHTIWVDSGQRLLIAAGTVFGEVLLWSFLFGKSATPRVYLHYNFRGHEGSVFGVRISEEANKGSVKRILASCSDDRTIRIWNISDKSSSEKGKQLTDGKSSNREAGFLEDNKGAESIGFLAAIMGHASRIWGLRFLIQNGGRWDLMSYGEDGTAQVWRVGPVLGGGKASSMPQYHSFRLSHQTTYANHSGKNLWATAVFQQARQDCIVATGGSDGRITAYKPFLHDVSTHSDSWTGQYTIDEVSETLQTTPFEPRLPQAEQADPSIEEIFDSLKGSWKLLRNLDSLLSSYPSGILEGTALFSQRLPTDEGYDAEYLYSEWGNFKTQHGLTMEATRQYVYRYRRATDAISVWFVKPDDGSAVDYFFHKLDFRETGHGIGSGPDVWSASGYHLCVEDNYNANYSFQLRDSKVTQWHAVFDVRGPKKGYVAKATYTRDQSEAVEESEELIPLIPHSTKVKREYFGSKALRPKPDSFKNYVWISESEILNTTEQGHLFIGTLDSKVEASEKRDVTNVIWEHIGHQTGLKSSCIATSIPSLSIALLTGTDGTIYLYSHRSRDFDAICKLPGKAGFLKARVLSEPWNRWLGLSHQRDMVGVFATCLGSSKATVFTFSSGMKVADHSMEDENGQPNIYECHLTLPSKFIVTSSCFLDTGECIILGSRSGDMTIYDLAHTTPNLAVDITPECFLNIHGEDTITLIRTVPHDVVKPIGKIAIITAGRDGKWAIHHVSHKIKRSNVFVDLETIHVGVPPFGPNVEGACIDSTSQDLLLWGFRSKQFVVWNESQKTEAMAVDCGGAHRNWAYAHRRDGSGGGSFVYTKASVCHVHSQVQASHQVIQHGGHGREIKAMALSPAIKTNNHDVELRLVATGAEDTAIRIFDLHANLKCLSILNRHTTGIQQLRWSADGHLLFSAAGCEEFFAWRLQSAPLAAIGAVCEAQCPTVTEEVDLRIMDFATEEIHSHHGPNDVGCEPDHLLSMVYSDSSVRIFRYCTSTGKKSFELLTEGSYTTYCLTQAAHLHIGGTLSGLCTASTDGHLAFWPLPNAFSQRHDEGSPNQPPPLETQSYPLHWTTRTAIHQSSVKALDSVTLSPSEKLIATGGDDGAIAFTRVEIREPSKLVFNTATLLVPNAHASAVTDVAFIHKPDPAYHYQGQNDHNFTLASVGNDQRLKIWDVGIDMKQEGVEGVAVSRAASMYTSVADASALGTYRDGDARRWLMVAGIGVERWGVGQ</sequence>
<gene>
    <name evidence="10" type="ORF">ALECFALPRED_004037</name>
</gene>
<evidence type="ECO:0000256" key="5">
    <source>
        <dbReference type="ARBA" id="ARBA00022737"/>
    </source>
</evidence>
<dbReference type="OrthoDB" id="66881at2759"/>
<dbReference type="Gene3D" id="2.130.10.10">
    <property type="entry name" value="YVTN repeat-like/Quinoprotein amine dehydrogenase"/>
    <property type="match status" value="3"/>
</dbReference>
<evidence type="ECO:0000313" key="10">
    <source>
        <dbReference type="EMBL" id="CAF9907908.1"/>
    </source>
</evidence>
<organism evidence="10 11">
    <name type="scientific">Alectoria fallacina</name>
    <dbReference type="NCBI Taxonomy" id="1903189"/>
    <lineage>
        <taxon>Eukaryota</taxon>
        <taxon>Fungi</taxon>
        <taxon>Dikarya</taxon>
        <taxon>Ascomycota</taxon>
        <taxon>Pezizomycotina</taxon>
        <taxon>Lecanoromycetes</taxon>
        <taxon>OSLEUM clade</taxon>
        <taxon>Lecanoromycetidae</taxon>
        <taxon>Lecanorales</taxon>
        <taxon>Lecanorineae</taxon>
        <taxon>Parmeliaceae</taxon>
        <taxon>Alectoria</taxon>
    </lineage>
</organism>
<dbReference type="InterPro" id="IPR001680">
    <property type="entry name" value="WD40_rpt"/>
</dbReference>
<evidence type="ECO:0000313" key="11">
    <source>
        <dbReference type="Proteomes" id="UP000664203"/>
    </source>
</evidence>
<dbReference type="SMART" id="SM00320">
    <property type="entry name" value="WD40"/>
    <property type="match status" value="9"/>
</dbReference>
<keyword evidence="4" id="KW-0819">tRNA processing</keyword>
<dbReference type="EMBL" id="CAJPDR010000025">
    <property type="protein sequence ID" value="CAF9907908.1"/>
    <property type="molecule type" value="Genomic_DNA"/>
</dbReference>
<dbReference type="PROSITE" id="PS50082">
    <property type="entry name" value="WD_REPEATS_2"/>
    <property type="match status" value="1"/>
</dbReference>
<dbReference type="PROSITE" id="PS50294">
    <property type="entry name" value="WD_REPEATS_REGION"/>
    <property type="match status" value="1"/>
</dbReference>
<dbReference type="InterPro" id="IPR051973">
    <property type="entry name" value="tRNA_Anticodon_Mtase-Reg"/>
</dbReference>
<evidence type="ECO:0000256" key="4">
    <source>
        <dbReference type="ARBA" id="ARBA00022694"/>
    </source>
</evidence>
<evidence type="ECO:0000256" key="1">
    <source>
        <dbReference type="ARBA" id="ARBA00004496"/>
    </source>
</evidence>